<dbReference type="EMBL" id="CAJVCH010557716">
    <property type="protein sequence ID" value="CAG7830808.1"/>
    <property type="molecule type" value="Genomic_DNA"/>
</dbReference>
<evidence type="ECO:0000313" key="2">
    <source>
        <dbReference type="Proteomes" id="UP000708208"/>
    </source>
</evidence>
<organism evidence="1 2">
    <name type="scientific">Allacma fusca</name>
    <dbReference type="NCBI Taxonomy" id="39272"/>
    <lineage>
        <taxon>Eukaryota</taxon>
        <taxon>Metazoa</taxon>
        <taxon>Ecdysozoa</taxon>
        <taxon>Arthropoda</taxon>
        <taxon>Hexapoda</taxon>
        <taxon>Collembola</taxon>
        <taxon>Symphypleona</taxon>
        <taxon>Sminthuridae</taxon>
        <taxon>Allacma</taxon>
    </lineage>
</organism>
<name>A0A8J2L8X7_9HEXA</name>
<evidence type="ECO:0000313" key="1">
    <source>
        <dbReference type="EMBL" id="CAG7830808.1"/>
    </source>
</evidence>
<feature type="non-terminal residue" evidence="1">
    <location>
        <position position="39"/>
    </location>
</feature>
<accession>A0A8J2L8X7</accession>
<dbReference type="AlphaFoldDB" id="A0A8J2L8X7"/>
<reference evidence="1" key="1">
    <citation type="submission" date="2021-06" db="EMBL/GenBank/DDBJ databases">
        <authorList>
            <person name="Hodson N. C."/>
            <person name="Mongue J. A."/>
            <person name="Jaron S. K."/>
        </authorList>
    </citation>
    <scope>NUCLEOTIDE SEQUENCE</scope>
</reference>
<keyword evidence="2" id="KW-1185">Reference proteome</keyword>
<dbReference type="Proteomes" id="UP000708208">
    <property type="component" value="Unassembled WGS sequence"/>
</dbReference>
<gene>
    <name evidence="1" type="ORF">AFUS01_LOCUS40587</name>
</gene>
<protein>
    <submittedName>
        <fullName evidence="1">Uncharacterized protein</fullName>
    </submittedName>
</protein>
<comment type="caution">
    <text evidence="1">The sequence shown here is derived from an EMBL/GenBank/DDBJ whole genome shotgun (WGS) entry which is preliminary data.</text>
</comment>
<sequence length="39" mass="4537">MGKAQEVLQRKYSLLIGIYQMDTENMVLDSQIIFSNMLD</sequence>
<proteinExistence type="predicted"/>